<dbReference type="SUPFAM" id="SSF52075">
    <property type="entry name" value="Outer arm dynein light chain 1"/>
    <property type="match status" value="1"/>
</dbReference>
<evidence type="ECO:0000313" key="1">
    <source>
        <dbReference type="EMBL" id="EMO56398.1"/>
    </source>
</evidence>
<evidence type="ECO:0000313" key="2">
    <source>
        <dbReference type="Proteomes" id="UP000012149"/>
    </source>
</evidence>
<comment type="caution">
    <text evidence="1">The sequence shown here is derived from an EMBL/GenBank/DDBJ whole genome shotgun (WGS) entry which is preliminary data.</text>
</comment>
<dbReference type="Gene3D" id="3.80.10.10">
    <property type="entry name" value="Ribonuclease Inhibitor"/>
    <property type="match status" value="1"/>
</dbReference>
<dbReference type="AlphaFoldDB" id="M6W3M5"/>
<organism evidence="1 2">
    <name type="scientific">Leptospira santarosai str. CBC1416</name>
    <dbReference type="NCBI Taxonomy" id="1193059"/>
    <lineage>
        <taxon>Bacteria</taxon>
        <taxon>Pseudomonadati</taxon>
        <taxon>Spirochaetota</taxon>
        <taxon>Spirochaetia</taxon>
        <taxon>Leptospirales</taxon>
        <taxon>Leptospiraceae</taxon>
        <taxon>Leptospira</taxon>
    </lineage>
</organism>
<reference evidence="1 2" key="1">
    <citation type="submission" date="2013-01" db="EMBL/GenBank/DDBJ databases">
        <authorList>
            <person name="Harkins D.M."/>
            <person name="Durkin A.S."/>
            <person name="Brinkac L.M."/>
            <person name="Haft D.H."/>
            <person name="Selengut J.D."/>
            <person name="Sanka R."/>
            <person name="DePew J."/>
            <person name="Purushe J."/>
            <person name="Matthias M.A."/>
            <person name="Vinetz J.M."/>
            <person name="Sutton G.G."/>
            <person name="Nierman W.C."/>
            <person name="Fouts D.E."/>
        </authorList>
    </citation>
    <scope>NUCLEOTIDE SEQUENCE [LARGE SCALE GENOMIC DNA]</scope>
    <source>
        <strain evidence="1 2">CBC1416</strain>
    </source>
</reference>
<dbReference type="EMBL" id="AKWE02000173">
    <property type="protein sequence ID" value="EMO56398.1"/>
    <property type="molecule type" value="Genomic_DNA"/>
</dbReference>
<dbReference type="Proteomes" id="UP000012149">
    <property type="component" value="Unassembled WGS sequence"/>
</dbReference>
<proteinExistence type="predicted"/>
<dbReference type="InterPro" id="IPR032675">
    <property type="entry name" value="LRR_dom_sf"/>
</dbReference>
<protein>
    <submittedName>
        <fullName evidence="1">Leucine rich repeat protein</fullName>
    </submittedName>
</protein>
<name>M6W3M5_9LEPT</name>
<accession>M6W3M5</accession>
<gene>
    <name evidence="1" type="ORF">LEP1GSC161_1797</name>
</gene>
<sequence>MRSLDLRRKQLKTLPKEIGQLKKLRILNLSYNPTLTTKRHIQKLFRNQHITIEKST</sequence>